<dbReference type="OrthoDB" id="10011855at2759"/>
<evidence type="ECO:0000313" key="4">
    <source>
        <dbReference type="WBParaSite" id="SRAE_1000009600.1"/>
    </source>
</evidence>
<dbReference type="RefSeq" id="XP_024501022.1">
    <property type="nucleotide sequence ID" value="XM_024646889.1"/>
</dbReference>
<sequence>MNDKKIITKDTLENNHRLNINLRERCRMHDLNRALDDLRNIIPYSHQNSTRKLSKIATLILAKNHIMMQNHTIEELKKIIVEQNQSLSLMHTIHTILLRQQPQENNNDKSQ</sequence>
<dbReference type="GO" id="GO:0045944">
    <property type="term" value="P:positive regulation of transcription by RNA polymerase II"/>
    <property type="evidence" value="ECO:0007669"/>
    <property type="project" value="TreeGrafter"/>
</dbReference>
<dbReference type="AlphaFoldDB" id="A0A090KWE2"/>
<dbReference type="WBParaSite" id="SRAE_1000009600.1">
    <property type="protein sequence ID" value="SRAE_1000009600.1"/>
    <property type="gene ID" value="WBGene00256690"/>
</dbReference>
<dbReference type="Gene3D" id="4.10.280.10">
    <property type="entry name" value="Helix-loop-helix DNA-binding domain"/>
    <property type="match status" value="1"/>
</dbReference>
<dbReference type="GO" id="GO:0007423">
    <property type="term" value="P:sensory organ development"/>
    <property type="evidence" value="ECO:0007669"/>
    <property type="project" value="TreeGrafter"/>
</dbReference>
<dbReference type="SUPFAM" id="SSF47459">
    <property type="entry name" value="HLH, helix-loop-helix DNA-binding domain"/>
    <property type="match status" value="1"/>
</dbReference>
<evidence type="ECO:0000259" key="1">
    <source>
        <dbReference type="PROSITE" id="PS50888"/>
    </source>
</evidence>
<dbReference type="GO" id="GO:0005634">
    <property type="term" value="C:nucleus"/>
    <property type="evidence" value="ECO:0007669"/>
    <property type="project" value="TreeGrafter"/>
</dbReference>
<reference evidence="3" key="1">
    <citation type="submission" date="2014-09" db="EMBL/GenBank/DDBJ databases">
        <authorList>
            <person name="Martin A.A."/>
        </authorList>
    </citation>
    <scope>NUCLEOTIDE SEQUENCE</scope>
    <source>
        <strain evidence="3">ED321</strain>
    </source>
</reference>
<dbReference type="GO" id="GO:0000981">
    <property type="term" value="F:DNA-binding transcription factor activity, RNA polymerase II-specific"/>
    <property type="evidence" value="ECO:0007669"/>
    <property type="project" value="TreeGrafter"/>
</dbReference>
<dbReference type="InterPro" id="IPR011598">
    <property type="entry name" value="bHLH_dom"/>
</dbReference>
<evidence type="ECO:0000313" key="2">
    <source>
        <dbReference type="EMBL" id="CEF61820.1"/>
    </source>
</evidence>
<organism evidence="2">
    <name type="scientific">Strongyloides ratti</name>
    <name type="common">Parasitic roundworm</name>
    <dbReference type="NCBI Taxonomy" id="34506"/>
    <lineage>
        <taxon>Eukaryota</taxon>
        <taxon>Metazoa</taxon>
        <taxon>Ecdysozoa</taxon>
        <taxon>Nematoda</taxon>
        <taxon>Chromadorea</taxon>
        <taxon>Rhabditida</taxon>
        <taxon>Tylenchina</taxon>
        <taxon>Panagrolaimomorpha</taxon>
        <taxon>Strongyloidoidea</taxon>
        <taxon>Strongyloididae</taxon>
        <taxon>Strongyloides</taxon>
    </lineage>
</organism>
<proteinExistence type="predicted"/>
<dbReference type="EMBL" id="LN609528">
    <property type="protein sequence ID" value="CEF61820.1"/>
    <property type="molecule type" value="Genomic_DNA"/>
</dbReference>
<protein>
    <submittedName>
        <fullName evidence="2 4">GH17679p</fullName>
    </submittedName>
</protein>
<evidence type="ECO:0000313" key="3">
    <source>
        <dbReference type="Proteomes" id="UP000035682"/>
    </source>
</evidence>
<reference evidence="2" key="2">
    <citation type="submission" date="2014-09" db="EMBL/GenBank/DDBJ databases">
        <authorList>
            <person name="Aslett A.Martin."/>
        </authorList>
    </citation>
    <scope>NUCLEOTIDE SEQUENCE</scope>
    <source>
        <strain evidence="2">ED321 Heterogonic</strain>
    </source>
</reference>
<dbReference type="InterPro" id="IPR050359">
    <property type="entry name" value="bHLH_transcription_factors"/>
</dbReference>
<dbReference type="PANTHER" id="PTHR19290:SF104">
    <property type="entry name" value="GH17679P"/>
    <property type="match status" value="1"/>
</dbReference>
<reference evidence="4" key="3">
    <citation type="submission" date="2020-12" db="UniProtKB">
        <authorList>
            <consortium name="WormBaseParasite"/>
        </authorList>
    </citation>
    <scope>IDENTIFICATION</scope>
</reference>
<dbReference type="GO" id="GO:0046983">
    <property type="term" value="F:protein dimerization activity"/>
    <property type="evidence" value="ECO:0007669"/>
    <property type="project" value="InterPro"/>
</dbReference>
<name>A0A090KWE2_STRRB</name>
<accession>A0A090KWE2</accession>
<dbReference type="PANTHER" id="PTHR19290">
    <property type="entry name" value="BASIC HELIX-LOOP-HELIX PROTEIN NEUROGENIN-RELATED"/>
    <property type="match status" value="1"/>
</dbReference>
<feature type="domain" description="BHLH" evidence="1">
    <location>
        <begin position="15"/>
        <end position="69"/>
    </location>
</feature>
<dbReference type="PROSITE" id="PS50888">
    <property type="entry name" value="BHLH"/>
    <property type="match status" value="1"/>
</dbReference>
<dbReference type="CTD" id="36374185"/>
<dbReference type="GO" id="GO:0070888">
    <property type="term" value="F:E-box binding"/>
    <property type="evidence" value="ECO:0007669"/>
    <property type="project" value="TreeGrafter"/>
</dbReference>
<dbReference type="InterPro" id="IPR036638">
    <property type="entry name" value="HLH_DNA-bd_sf"/>
</dbReference>
<gene>
    <name evidence="2 4 5" type="ORF">SRAE_1000009600</name>
</gene>
<dbReference type="Proteomes" id="UP000035682">
    <property type="component" value="Unplaced"/>
</dbReference>
<dbReference type="GO" id="GO:0061564">
    <property type="term" value="P:axon development"/>
    <property type="evidence" value="ECO:0007669"/>
    <property type="project" value="TreeGrafter"/>
</dbReference>
<dbReference type="OMA" id="LAKNHIM"/>
<evidence type="ECO:0000313" key="5">
    <source>
        <dbReference type="WormBase" id="SRAE_1000009600"/>
    </source>
</evidence>
<dbReference type="SMART" id="SM00353">
    <property type="entry name" value="HLH"/>
    <property type="match status" value="1"/>
</dbReference>
<keyword evidence="3" id="KW-1185">Reference proteome</keyword>
<dbReference type="Pfam" id="PF00010">
    <property type="entry name" value="HLH"/>
    <property type="match status" value="1"/>
</dbReference>
<dbReference type="STRING" id="34506.A0A090KWE2"/>
<dbReference type="GeneID" id="36374185"/>
<dbReference type="WormBase" id="SRAE_1000009600">
    <property type="protein sequence ID" value="SRP06770"/>
    <property type="gene ID" value="WBGene00256690"/>
</dbReference>